<dbReference type="PROSITE" id="PS50885">
    <property type="entry name" value="HAMP"/>
    <property type="match status" value="1"/>
</dbReference>
<dbReference type="Gene3D" id="1.10.287.950">
    <property type="entry name" value="Methyl-accepting chemotaxis protein"/>
    <property type="match status" value="1"/>
</dbReference>
<evidence type="ECO:0008006" key="10">
    <source>
        <dbReference type="Google" id="ProtNLM"/>
    </source>
</evidence>
<dbReference type="SUPFAM" id="SSF58104">
    <property type="entry name" value="Methyl-accepting chemotaxis protein (MCP) signaling domain"/>
    <property type="match status" value="1"/>
</dbReference>
<dbReference type="FunFam" id="1.10.287.950:FF:000001">
    <property type="entry name" value="Methyl-accepting chemotaxis sensory transducer"/>
    <property type="match status" value="1"/>
</dbReference>
<protein>
    <recommendedName>
        <fullName evidence="10">Chemotaxis protein</fullName>
    </recommendedName>
</protein>
<keyword evidence="5" id="KW-1133">Transmembrane helix</keyword>
<proteinExistence type="inferred from homology"/>
<sequence>MMSWFLNLSFRWKFLLPLLIMLVLALGMATSGFLAEKRLAESIETATRLNIPTLNWVLQADRDFQQVLVAERSMLTQRVGTPRYQSLQAMHQENIEQIQQRIEMASKLNQPPEARQLLDQFWEAFPKWKQLTERIEQERSSDTRAGLRAATDLSYKEGAEAFEVARGYLDQLSDWVVDSTEKRTTQLAQIHADNTVTRAILVALVLVLCLTVALTFPTIVSRDMNRLIMRIGELAQGGGDLTQRIGSQRKDEIGQLGRNLDAFLASLAELVREVIDKAQQSEAMVQKLAHSAEQARQSVDRQVHSVDNVMTASHQMSHAIGEVAHKTMDAADTTQQAAGVAAEGLEKSRHMTQDTEVLSESVEAAMSAITQIENVTEHIGTVLTVISGIAEQTNLLALNAAIEAARAGEQGRGFAVVADEVRALAEKTQASTENVRKMIEELNGSVQSAVEVMEKATVHAEQTKQSCQATETTIDTMMSAMDDVNQIAAQIAEVSSQQNDTAQSISNHISEIHDGAQQSATQAYEVDQACQAMTELNRQMQDITRKFTV</sequence>
<reference evidence="8 9" key="1">
    <citation type="submission" date="2016-08" db="EMBL/GenBank/DDBJ databases">
        <authorList>
            <person name="Seilhamer J.J."/>
        </authorList>
    </citation>
    <scope>NUCLEOTIDE SEQUENCE [LARGE SCALE GENOMIC DNA]</scope>
    <source>
        <strain evidence="8 9">PH27A</strain>
    </source>
</reference>
<dbReference type="GO" id="GO:0006935">
    <property type="term" value="P:chemotaxis"/>
    <property type="evidence" value="ECO:0007669"/>
    <property type="project" value="UniProtKB-ARBA"/>
</dbReference>
<dbReference type="InterPro" id="IPR003660">
    <property type="entry name" value="HAMP_dom"/>
</dbReference>
<evidence type="ECO:0000256" key="5">
    <source>
        <dbReference type="SAM" id="Phobius"/>
    </source>
</evidence>
<dbReference type="GO" id="GO:0007165">
    <property type="term" value="P:signal transduction"/>
    <property type="evidence" value="ECO:0007669"/>
    <property type="project" value="UniProtKB-KW"/>
</dbReference>
<feature type="domain" description="HAMP" evidence="7">
    <location>
        <begin position="218"/>
        <end position="272"/>
    </location>
</feature>
<dbReference type="Proteomes" id="UP000094291">
    <property type="component" value="Unassembled WGS sequence"/>
</dbReference>
<dbReference type="EMBL" id="MDTQ01000001">
    <property type="protein sequence ID" value="ODC03106.1"/>
    <property type="molecule type" value="Genomic_DNA"/>
</dbReference>
<dbReference type="InterPro" id="IPR024478">
    <property type="entry name" value="HlyB_4HB_MCP"/>
</dbReference>
<keyword evidence="9" id="KW-1185">Reference proteome</keyword>
<dbReference type="Pfam" id="PF00672">
    <property type="entry name" value="HAMP"/>
    <property type="match status" value="1"/>
</dbReference>
<keyword evidence="5" id="KW-0812">Transmembrane</keyword>
<dbReference type="OrthoDB" id="2489132at2"/>
<keyword evidence="5" id="KW-0472">Membrane</keyword>
<evidence type="ECO:0000256" key="1">
    <source>
        <dbReference type="ARBA" id="ARBA00004370"/>
    </source>
</evidence>
<comment type="similarity">
    <text evidence="3">Belongs to the methyl-accepting chemotaxis (MCP) protein family.</text>
</comment>
<name>A0A1E2V8D9_9GAMM</name>
<dbReference type="STRING" id="197479.BFW38_05660"/>
<dbReference type="PANTHER" id="PTHR32089:SF120">
    <property type="entry name" value="METHYL-ACCEPTING CHEMOTAXIS PROTEIN TLPQ"/>
    <property type="match status" value="1"/>
</dbReference>
<dbReference type="Pfam" id="PF12729">
    <property type="entry name" value="4HB_MCP_1"/>
    <property type="match status" value="1"/>
</dbReference>
<keyword evidence="2 4" id="KW-0807">Transducer</keyword>
<evidence type="ECO:0000256" key="4">
    <source>
        <dbReference type="PROSITE-ProRule" id="PRU00284"/>
    </source>
</evidence>
<evidence type="ECO:0000259" key="6">
    <source>
        <dbReference type="PROSITE" id="PS50111"/>
    </source>
</evidence>
<dbReference type="Pfam" id="PF00015">
    <property type="entry name" value="MCPsignal"/>
    <property type="match status" value="1"/>
</dbReference>
<gene>
    <name evidence="8" type="ORF">BFW38_05660</name>
</gene>
<comment type="subcellular location">
    <subcellularLocation>
        <location evidence="1">Membrane</location>
    </subcellularLocation>
</comment>
<dbReference type="AlphaFoldDB" id="A0A1E2V8D9"/>
<dbReference type="RefSeq" id="WP_068997501.1">
    <property type="nucleotide sequence ID" value="NZ_MDTQ01000001.1"/>
</dbReference>
<evidence type="ECO:0000256" key="3">
    <source>
        <dbReference type="ARBA" id="ARBA00029447"/>
    </source>
</evidence>
<dbReference type="SMART" id="SM00283">
    <property type="entry name" value="MA"/>
    <property type="match status" value="1"/>
</dbReference>
<dbReference type="SMART" id="SM00304">
    <property type="entry name" value="HAMP"/>
    <property type="match status" value="1"/>
</dbReference>
<dbReference type="GO" id="GO:0016020">
    <property type="term" value="C:membrane"/>
    <property type="evidence" value="ECO:0007669"/>
    <property type="project" value="UniProtKB-SubCell"/>
</dbReference>
<evidence type="ECO:0000313" key="9">
    <source>
        <dbReference type="Proteomes" id="UP000094291"/>
    </source>
</evidence>
<feature type="domain" description="Methyl-accepting transducer" evidence="6">
    <location>
        <begin position="277"/>
        <end position="513"/>
    </location>
</feature>
<comment type="caution">
    <text evidence="8">The sequence shown here is derived from an EMBL/GenBank/DDBJ whole genome shotgun (WGS) entry which is preliminary data.</text>
</comment>
<feature type="transmembrane region" description="Helical" evidence="5">
    <location>
        <begin position="199"/>
        <end position="220"/>
    </location>
</feature>
<dbReference type="PANTHER" id="PTHR32089">
    <property type="entry name" value="METHYL-ACCEPTING CHEMOTAXIS PROTEIN MCPB"/>
    <property type="match status" value="1"/>
</dbReference>
<dbReference type="InterPro" id="IPR004089">
    <property type="entry name" value="MCPsignal_dom"/>
</dbReference>
<accession>A0A1E2V8D9</accession>
<evidence type="ECO:0000259" key="7">
    <source>
        <dbReference type="PROSITE" id="PS50885"/>
    </source>
</evidence>
<dbReference type="CDD" id="cd11386">
    <property type="entry name" value="MCP_signal"/>
    <property type="match status" value="1"/>
</dbReference>
<evidence type="ECO:0000313" key="8">
    <source>
        <dbReference type="EMBL" id="ODC03106.1"/>
    </source>
</evidence>
<organism evidence="8 9">
    <name type="scientific">Terasakiispira papahanaumokuakeensis</name>
    <dbReference type="NCBI Taxonomy" id="197479"/>
    <lineage>
        <taxon>Bacteria</taxon>
        <taxon>Pseudomonadati</taxon>
        <taxon>Pseudomonadota</taxon>
        <taxon>Gammaproteobacteria</taxon>
        <taxon>Oceanospirillales</taxon>
        <taxon>Terasakiispira</taxon>
    </lineage>
</organism>
<dbReference type="PROSITE" id="PS50111">
    <property type="entry name" value="CHEMOTAXIS_TRANSDUC_2"/>
    <property type="match status" value="1"/>
</dbReference>
<evidence type="ECO:0000256" key="2">
    <source>
        <dbReference type="ARBA" id="ARBA00023224"/>
    </source>
</evidence>
<dbReference type="CDD" id="cd06225">
    <property type="entry name" value="HAMP"/>
    <property type="match status" value="1"/>
</dbReference>